<dbReference type="InterPro" id="IPR021567">
    <property type="entry name" value="LEDGF_IBD"/>
</dbReference>
<evidence type="ECO:0000313" key="4">
    <source>
        <dbReference type="Proteomes" id="UP000324832"/>
    </source>
</evidence>
<feature type="region of interest" description="Disordered" evidence="1">
    <location>
        <begin position="1"/>
        <end position="85"/>
    </location>
</feature>
<dbReference type="Proteomes" id="UP000324832">
    <property type="component" value="Unassembled WGS sequence"/>
</dbReference>
<evidence type="ECO:0000313" key="3">
    <source>
        <dbReference type="EMBL" id="VVD04946.1"/>
    </source>
</evidence>
<feature type="domain" description="Lens epithelium-derived growth factor integrase-binding" evidence="2">
    <location>
        <begin position="216"/>
        <end position="333"/>
    </location>
</feature>
<feature type="compositionally biased region" description="Basic and acidic residues" evidence="1">
    <location>
        <begin position="30"/>
        <end position="45"/>
    </location>
</feature>
<evidence type="ECO:0000259" key="2">
    <source>
        <dbReference type="Pfam" id="PF11467"/>
    </source>
</evidence>
<reference evidence="3 4" key="1">
    <citation type="submission" date="2017-07" db="EMBL/GenBank/DDBJ databases">
        <authorList>
            <person name="Talla V."/>
            <person name="Backstrom N."/>
        </authorList>
    </citation>
    <scope>NUCLEOTIDE SEQUENCE [LARGE SCALE GENOMIC DNA]</scope>
</reference>
<feature type="compositionally biased region" description="Basic residues" evidence="1">
    <location>
        <begin position="1"/>
        <end position="11"/>
    </location>
</feature>
<name>A0A5E4R3L9_9NEOP</name>
<dbReference type="Pfam" id="PF11467">
    <property type="entry name" value="LEDGF"/>
    <property type="match status" value="1"/>
</dbReference>
<sequence>MIPKVKVKKQAAKTPAKEPKTPKTPRGKARKEEDESAEKKAEELVSRSGRKIRPKRYMDEHTEENSTLPSPAPKKRRATSPAAEKDKVKADIVINNFNAVTQMELEDIKEPFSSVDSDKENILISYLPSGQYVGIKLFQSRPSSFKNEAARLLWDRQAATNAITLKHQLERGHISAQSITGQLVMDLGLTDEEKATLDKERDTEEKKSRVRFLKTEMKLIELDTKIKSCLCLEKADTTLCLKLLDEFEELDLKPLMLLKHPSCVETVKRMRAYVGNAPSWDLTESDVMEFNKHAHQIRKMADSLYTSMRKLFTLPQGLKFYEYFCERVALFKSATEKLSSDELLELVHEPIEMSQPSSHTMKSSVDAANGCTDLNKSKPSGKQKKPAHIAKQTAKRDSSKKSQQEEKEAVKVVDKESQKSAEIEKAQKEQDKAEETEQDKSGGVEENPKESEPDVDSEEQKETAVEENKDENLEKNSEEAESEKVNEKTETKEVKTTQVTKDDEDTDKADSEVSDKVKETDKPEEKNSKNNTDKSKDTDKPSAQEKTNSEDVSKDSQEKAKNHVENSKDPTPEKSKGSGDKPKDTKDTPAKKDSDNTKDRKDSEKRGEKRRLSGESNSKSDEDKGKDSEKEIDEPRSKRSREVKKTDSGAQRSPTKRKSKA</sequence>
<dbReference type="InterPro" id="IPR036218">
    <property type="entry name" value="HIVI-bd_sf"/>
</dbReference>
<dbReference type="InterPro" id="IPR035441">
    <property type="entry name" value="TFIIS/LEDGF_dom_sf"/>
</dbReference>
<dbReference type="Gene3D" id="1.20.930.10">
    <property type="entry name" value="Conserved domain common to transcription factors TFIIS, elongin A, CRSP70"/>
    <property type="match status" value="1"/>
</dbReference>
<feature type="compositionally biased region" description="Basic and acidic residues" evidence="1">
    <location>
        <begin position="508"/>
        <end position="637"/>
    </location>
</feature>
<protein>
    <recommendedName>
        <fullName evidence="2">Lens epithelium-derived growth factor integrase-binding domain-containing protein</fullName>
    </recommendedName>
</protein>
<feature type="compositionally biased region" description="Basic residues" evidence="1">
    <location>
        <begin position="379"/>
        <end position="388"/>
    </location>
</feature>
<feature type="region of interest" description="Disordered" evidence="1">
    <location>
        <begin position="353"/>
        <end position="661"/>
    </location>
</feature>
<feature type="compositionally biased region" description="Polar residues" evidence="1">
    <location>
        <begin position="354"/>
        <end position="363"/>
    </location>
</feature>
<feature type="compositionally biased region" description="Basic and acidic residues" evidence="1">
    <location>
        <begin position="394"/>
        <end position="495"/>
    </location>
</feature>
<dbReference type="SUPFAM" id="SSF140576">
    <property type="entry name" value="HIV integrase-binding domain"/>
    <property type="match status" value="1"/>
</dbReference>
<dbReference type="EMBL" id="FZQP02006915">
    <property type="protein sequence ID" value="VVD04946.1"/>
    <property type="molecule type" value="Genomic_DNA"/>
</dbReference>
<proteinExistence type="predicted"/>
<gene>
    <name evidence="3" type="ORF">LSINAPIS_LOCUS14592</name>
</gene>
<accession>A0A5E4R3L9</accession>
<evidence type="ECO:0000256" key="1">
    <source>
        <dbReference type="SAM" id="MobiDB-lite"/>
    </source>
</evidence>
<keyword evidence="4" id="KW-1185">Reference proteome</keyword>
<organism evidence="3 4">
    <name type="scientific">Leptidea sinapis</name>
    <dbReference type="NCBI Taxonomy" id="189913"/>
    <lineage>
        <taxon>Eukaryota</taxon>
        <taxon>Metazoa</taxon>
        <taxon>Ecdysozoa</taxon>
        <taxon>Arthropoda</taxon>
        <taxon>Hexapoda</taxon>
        <taxon>Insecta</taxon>
        <taxon>Pterygota</taxon>
        <taxon>Neoptera</taxon>
        <taxon>Endopterygota</taxon>
        <taxon>Lepidoptera</taxon>
        <taxon>Glossata</taxon>
        <taxon>Ditrysia</taxon>
        <taxon>Papilionoidea</taxon>
        <taxon>Pieridae</taxon>
        <taxon>Dismorphiinae</taxon>
        <taxon>Leptidea</taxon>
    </lineage>
</organism>
<dbReference type="AlphaFoldDB" id="A0A5E4R3L9"/>